<sequence>MDNFKEKILTIKELQLSQLFLSHAKIVKINEWFSSDLTNFSPITIRSFSWSEKPVLIDGHTRAFVAAQKGVRALPVIIEEDIISDELENLYHQCVDWCQVAQLHEILDLSDKIVSQAEYEDCWIGRCETFLAKQDKSQKPLSDPTI</sequence>
<dbReference type="OrthoDB" id="1848647at2"/>
<protein>
    <recommendedName>
        <fullName evidence="4">ParB/Sulfiredoxin domain-containing protein</fullName>
    </recommendedName>
</protein>
<dbReference type="Proteomes" id="UP000813384">
    <property type="component" value="Unassembled WGS sequence"/>
</dbReference>
<evidence type="ECO:0008006" key="4">
    <source>
        <dbReference type="Google" id="ProtNLM"/>
    </source>
</evidence>
<reference evidence="1" key="2">
    <citation type="journal article" date="2021" name="PeerJ">
        <title>Extensive microbial diversity within the chicken gut microbiome revealed by metagenomics and culture.</title>
        <authorList>
            <person name="Gilroy R."/>
            <person name="Ravi A."/>
            <person name="Getino M."/>
            <person name="Pursley I."/>
            <person name="Horton D.L."/>
            <person name="Alikhan N.F."/>
            <person name="Baker D."/>
            <person name="Gharbi K."/>
            <person name="Hall N."/>
            <person name="Watson M."/>
            <person name="Adriaenssens E.M."/>
            <person name="Foster-Nyarko E."/>
            <person name="Jarju S."/>
            <person name="Secka A."/>
            <person name="Antonio M."/>
            <person name="Oren A."/>
            <person name="Chaudhuri R.R."/>
            <person name="La Ragione R."/>
            <person name="Hildebrand F."/>
            <person name="Pallen M.J."/>
        </authorList>
    </citation>
    <scope>NUCLEOTIDE SEQUENCE</scope>
    <source>
        <strain evidence="1">150</strain>
    </source>
</reference>
<reference evidence="2 3" key="1">
    <citation type="submission" date="2014-12" db="EMBL/GenBank/DDBJ databases">
        <title>Draft genome sequences of 29 type strains of Enterococci.</title>
        <authorList>
            <person name="Zhong Z."/>
            <person name="Sun Z."/>
            <person name="Liu W."/>
            <person name="Zhang W."/>
            <person name="Zhang H."/>
        </authorList>
    </citation>
    <scope>NUCLEOTIDE SEQUENCE [LARGE SCALE GENOMIC DNA]</scope>
    <source>
        <strain evidence="2 3">DSM 17690</strain>
    </source>
</reference>
<proteinExistence type="predicted"/>
<name>A0A1L8QTE1_9ENTE</name>
<dbReference type="EMBL" id="JAJJVO010000145">
    <property type="protein sequence ID" value="MCC9274537.1"/>
    <property type="molecule type" value="Genomic_DNA"/>
</dbReference>
<accession>A0A1L8QTE1</accession>
<evidence type="ECO:0000313" key="3">
    <source>
        <dbReference type="Proteomes" id="UP000182149"/>
    </source>
</evidence>
<evidence type="ECO:0000313" key="2">
    <source>
        <dbReference type="EMBL" id="OJG10775.1"/>
    </source>
</evidence>
<gene>
    <name evidence="1" type="ORF">K8V42_09635</name>
    <name evidence="2" type="ORF">RU93_GL001988</name>
</gene>
<dbReference type="AlphaFoldDB" id="A0A1L8QTE1"/>
<dbReference type="Proteomes" id="UP000182149">
    <property type="component" value="Unassembled WGS sequence"/>
</dbReference>
<dbReference type="EMBL" id="JXKD01000006">
    <property type="protein sequence ID" value="OJG10775.1"/>
    <property type="molecule type" value="Genomic_DNA"/>
</dbReference>
<reference evidence="1" key="3">
    <citation type="submission" date="2021-11" db="EMBL/GenBank/DDBJ databases">
        <authorList>
            <person name="Gilroy R."/>
        </authorList>
    </citation>
    <scope>NUCLEOTIDE SEQUENCE</scope>
    <source>
        <strain evidence="1">150</strain>
    </source>
</reference>
<evidence type="ECO:0000313" key="1">
    <source>
        <dbReference type="EMBL" id="MCC9274537.1"/>
    </source>
</evidence>
<keyword evidence="3" id="KW-1185">Reference proteome</keyword>
<organism evidence="2 3">
    <name type="scientific">Enterococcus aquimarinus</name>
    <dbReference type="NCBI Taxonomy" id="328396"/>
    <lineage>
        <taxon>Bacteria</taxon>
        <taxon>Bacillati</taxon>
        <taxon>Bacillota</taxon>
        <taxon>Bacilli</taxon>
        <taxon>Lactobacillales</taxon>
        <taxon>Enterococcaceae</taxon>
        <taxon>Enterococcus</taxon>
    </lineage>
</organism>
<dbReference type="RefSeq" id="WP_084131217.1">
    <property type="nucleotide sequence ID" value="NZ_JBHSHF010000021.1"/>
</dbReference>
<comment type="caution">
    <text evidence="2">The sequence shown here is derived from an EMBL/GenBank/DDBJ whole genome shotgun (WGS) entry which is preliminary data.</text>
</comment>